<proteinExistence type="predicted"/>
<comment type="caution">
    <text evidence="2">The sequence shown here is derived from an EMBL/GenBank/DDBJ whole genome shotgun (WGS) entry which is preliminary data.</text>
</comment>
<dbReference type="EMBL" id="WUAV01000005">
    <property type="protein sequence ID" value="KAF1749838.1"/>
    <property type="molecule type" value="Genomic_DNA"/>
</dbReference>
<accession>A0A6A5G499</accession>
<feature type="compositionally biased region" description="Basic and acidic residues" evidence="1">
    <location>
        <begin position="44"/>
        <end position="59"/>
    </location>
</feature>
<dbReference type="KEGG" id="crq:GCK72_016383"/>
<sequence length="83" mass="9016">MHGPEDALGFSQVDSQAVPQVLKTSLAGHSCSPSVAMQVQKSKRIGERGNRKEVGNVMEVDNRSDVDGWRGVEWSGIDANQSY</sequence>
<evidence type="ECO:0000313" key="3">
    <source>
        <dbReference type="Proteomes" id="UP000483820"/>
    </source>
</evidence>
<dbReference type="AlphaFoldDB" id="A0A6A5G499"/>
<dbReference type="CTD" id="78776322"/>
<dbReference type="RefSeq" id="XP_053580387.1">
    <property type="nucleotide sequence ID" value="XM_053731474.1"/>
</dbReference>
<protein>
    <submittedName>
        <fullName evidence="2">Uncharacterized protein</fullName>
    </submittedName>
</protein>
<dbReference type="Proteomes" id="UP000483820">
    <property type="component" value="Chromosome V"/>
</dbReference>
<dbReference type="GeneID" id="78776322"/>
<reference evidence="2 3" key="1">
    <citation type="submission" date="2019-12" db="EMBL/GenBank/DDBJ databases">
        <title>Chromosome-level assembly of the Caenorhabditis remanei genome.</title>
        <authorList>
            <person name="Teterina A.A."/>
            <person name="Willis J.H."/>
            <person name="Phillips P.C."/>
        </authorList>
    </citation>
    <scope>NUCLEOTIDE SEQUENCE [LARGE SCALE GENOMIC DNA]</scope>
    <source>
        <strain evidence="2 3">PX506</strain>
        <tissue evidence="2">Whole organism</tissue>
    </source>
</reference>
<name>A0A6A5G499_CAERE</name>
<gene>
    <name evidence="2" type="ORF">GCK72_016383</name>
</gene>
<feature type="region of interest" description="Disordered" evidence="1">
    <location>
        <begin position="33"/>
        <end position="59"/>
    </location>
</feature>
<organism evidence="2 3">
    <name type="scientific">Caenorhabditis remanei</name>
    <name type="common">Caenorhabditis vulgaris</name>
    <dbReference type="NCBI Taxonomy" id="31234"/>
    <lineage>
        <taxon>Eukaryota</taxon>
        <taxon>Metazoa</taxon>
        <taxon>Ecdysozoa</taxon>
        <taxon>Nematoda</taxon>
        <taxon>Chromadorea</taxon>
        <taxon>Rhabditida</taxon>
        <taxon>Rhabditina</taxon>
        <taxon>Rhabditomorpha</taxon>
        <taxon>Rhabditoidea</taxon>
        <taxon>Rhabditidae</taxon>
        <taxon>Peloderinae</taxon>
        <taxon>Caenorhabditis</taxon>
    </lineage>
</organism>
<evidence type="ECO:0000256" key="1">
    <source>
        <dbReference type="SAM" id="MobiDB-lite"/>
    </source>
</evidence>
<evidence type="ECO:0000313" key="2">
    <source>
        <dbReference type="EMBL" id="KAF1749838.1"/>
    </source>
</evidence>